<dbReference type="EMBL" id="AB369566">
    <property type="protein sequence ID" value="BAG84670.1"/>
    <property type="molecule type" value="Genomic_DNA"/>
</dbReference>
<reference evidence="2" key="1">
    <citation type="journal article" date="2008" name="Mol. Biol. Evol.">
        <title>Heterotypy in the N-Terminal Region of Growth/Differentiation Factor 5 (GDF5) Mature Protein during Teleost Evolution.</title>
        <authorList>
            <person name="Fujimura K."/>
            <person name="Terai Y."/>
            <person name="Ishiguro N."/>
            <person name="Miya M."/>
            <person name="Nishida M."/>
            <person name="Okada N."/>
        </authorList>
    </citation>
    <scope>NUCLEOTIDE SEQUENCE</scope>
</reference>
<proteinExistence type="predicted"/>
<feature type="non-terminal residue" evidence="2">
    <location>
        <position position="1"/>
    </location>
</feature>
<gene>
    <name evidence="2" type="primary">Gdf5</name>
</gene>
<feature type="compositionally biased region" description="Low complexity" evidence="1">
    <location>
        <begin position="17"/>
        <end position="29"/>
    </location>
</feature>
<evidence type="ECO:0000256" key="1">
    <source>
        <dbReference type="SAM" id="MobiDB-lite"/>
    </source>
</evidence>
<protein>
    <submittedName>
        <fullName evidence="2">Growth differentiation factor 5</fullName>
    </submittedName>
</protein>
<dbReference type="AlphaFoldDB" id="B6ZH85"/>
<feature type="non-terminal residue" evidence="2">
    <location>
        <position position="39"/>
    </location>
</feature>
<feature type="compositionally biased region" description="Basic residues" evidence="1">
    <location>
        <begin position="1"/>
        <end position="13"/>
    </location>
</feature>
<name>B6ZH85_ZENNE</name>
<evidence type="ECO:0000313" key="2">
    <source>
        <dbReference type="EMBL" id="BAG84670.1"/>
    </source>
</evidence>
<feature type="region of interest" description="Disordered" evidence="1">
    <location>
        <begin position="1"/>
        <end position="39"/>
    </location>
</feature>
<accession>B6ZH85</accession>
<sequence>RRTRRAPAARGAKKPIQQQQQPLHVLPHQAVKVQNKPRC</sequence>
<organism evidence="2">
    <name type="scientific">Zenopsis nebulosa</name>
    <name type="common">Mirror dory</name>
    <name type="synonym">Zeus nebulosus</name>
    <dbReference type="NCBI Taxonomy" id="94939"/>
    <lineage>
        <taxon>Eukaryota</taxon>
        <taxon>Metazoa</taxon>
        <taxon>Chordata</taxon>
        <taxon>Craniata</taxon>
        <taxon>Vertebrata</taxon>
        <taxon>Euteleostomi</taxon>
        <taxon>Actinopterygii</taxon>
        <taxon>Neopterygii</taxon>
        <taxon>Teleostei</taxon>
        <taxon>Neoteleostei</taxon>
        <taxon>Acanthomorphata</taxon>
        <taxon>Zeiogadaria</taxon>
        <taxon>Zeariae</taxon>
        <taxon>Zeiformes</taxon>
        <taxon>Zeidae</taxon>
        <taxon>Zenopsis</taxon>
    </lineage>
</organism>